<dbReference type="RefSeq" id="WP_377610958.1">
    <property type="nucleotide sequence ID" value="NZ_JBHUPA010000007.1"/>
</dbReference>
<evidence type="ECO:0000313" key="3">
    <source>
        <dbReference type="Proteomes" id="UP001597560"/>
    </source>
</evidence>
<keyword evidence="3" id="KW-1185">Reference proteome</keyword>
<keyword evidence="1" id="KW-0812">Transmembrane</keyword>
<reference evidence="3" key="1">
    <citation type="journal article" date="2019" name="Int. J. Syst. Evol. Microbiol.">
        <title>The Global Catalogue of Microorganisms (GCM) 10K type strain sequencing project: providing services to taxonomists for standard genome sequencing and annotation.</title>
        <authorList>
            <consortium name="The Broad Institute Genomics Platform"/>
            <consortium name="The Broad Institute Genome Sequencing Center for Infectious Disease"/>
            <person name="Wu L."/>
            <person name="Ma J."/>
        </authorList>
    </citation>
    <scope>NUCLEOTIDE SEQUENCE [LARGE SCALE GENOMIC DNA]</scope>
    <source>
        <strain evidence="3">KCTC 23098</strain>
    </source>
</reference>
<evidence type="ECO:0000256" key="1">
    <source>
        <dbReference type="SAM" id="Phobius"/>
    </source>
</evidence>
<feature type="transmembrane region" description="Helical" evidence="1">
    <location>
        <begin position="6"/>
        <end position="26"/>
    </location>
</feature>
<proteinExistence type="predicted"/>
<dbReference type="EMBL" id="JBHUPA010000007">
    <property type="protein sequence ID" value="MFD2962722.1"/>
    <property type="molecule type" value="Genomic_DNA"/>
</dbReference>
<sequence length="82" mass="9547">MLVFIAIRILFVACMIFIIGYIYGGFSRKPVLATISKVAAILIIFLFIAANIFAFQWRGNRPFGKHVHHCDQIEYRQDKEER</sequence>
<accession>A0ABW6B086</accession>
<keyword evidence="1" id="KW-0472">Membrane</keyword>
<name>A0ABW6B086_9SPHI</name>
<organism evidence="2 3">
    <name type="scientific">Olivibacter jilunii</name>
    <dbReference type="NCBI Taxonomy" id="985016"/>
    <lineage>
        <taxon>Bacteria</taxon>
        <taxon>Pseudomonadati</taxon>
        <taxon>Bacteroidota</taxon>
        <taxon>Sphingobacteriia</taxon>
        <taxon>Sphingobacteriales</taxon>
        <taxon>Sphingobacteriaceae</taxon>
        <taxon>Olivibacter</taxon>
    </lineage>
</organism>
<protein>
    <recommendedName>
        <fullName evidence="4">DUF1328 domain-containing protein</fullName>
    </recommendedName>
</protein>
<gene>
    <name evidence="2" type="ORF">ACFS6J_13055</name>
</gene>
<feature type="transmembrane region" description="Helical" evidence="1">
    <location>
        <begin position="38"/>
        <end position="57"/>
    </location>
</feature>
<comment type="caution">
    <text evidence="2">The sequence shown here is derived from an EMBL/GenBank/DDBJ whole genome shotgun (WGS) entry which is preliminary data.</text>
</comment>
<keyword evidence="1" id="KW-1133">Transmembrane helix</keyword>
<evidence type="ECO:0000313" key="2">
    <source>
        <dbReference type="EMBL" id="MFD2962722.1"/>
    </source>
</evidence>
<evidence type="ECO:0008006" key="4">
    <source>
        <dbReference type="Google" id="ProtNLM"/>
    </source>
</evidence>
<dbReference type="Proteomes" id="UP001597560">
    <property type="component" value="Unassembled WGS sequence"/>
</dbReference>